<dbReference type="Pfam" id="PF00005">
    <property type="entry name" value="ABC_tran"/>
    <property type="match status" value="1"/>
</dbReference>
<dbReference type="PANTHER" id="PTHR43335">
    <property type="entry name" value="ABC TRANSPORTER, ATP-BINDING PROTEIN"/>
    <property type="match status" value="1"/>
</dbReference>
<evidence type="ECO:0000256" key="1">
    <source>
        <dbReference type="ARBA" id="ARBA00005417"/>
    </source>
</evidence>
<feature type="domain" description="ABC transporter" evidence="5">
    <location>
        <begin position="6"/>
        <end position="234"/>
    </location>
</feature>
<dbReference type="SMART" id="SM00382">
    <property type="entry name" value="AAA"/>
    <property type="match status" value="1"/>
</dbReference>
<dbReference type="PROSITE" id="PS00211">
    <property type="entry name" value="ABC_TRANSPORTER_1"/>
    <property type="match status" value="1"/>
</dbReference>
<dbReference type="GO" id="GO:0016887">
    <property type="term" value="F:ATP hydrolysis activity"/>
    <property type="evidence" value="ECO:0007669"/>
    <property type="project" value="InterPro"/>
</dbReference>
<evidence type="ECO:0000256" key="2">
    <source>
        <dbReference type="ARBA" id="ARBA00022448"/>
    </source>
</evidence>
<dbReference type="RefSeq" id="WP_002595299.1">
    <property type="nucleotide sequence ID" value="NZ_KB851009.1"/>
</dbReference>
<gene>
    <name evidence="6" type="ORF">HMPREF1090_01343</name>
</gene>
<evidence type="ECO:0000313" key="6">
    <source>
        <dbReference type="EMBL" id="ENZ18300.1"/>
    </source>
</evidence>
<dbReference type="PATRIC" id="fig|999408.3.peg.1443"/>
<evidence type="ECO:0000256" key="4">
    <source>
        <dbReference type="ARBA" id="ARBA00022840"/>
    </source>
</evidence>
<accession>A0A0E2HE02</accession>
<keyword evidence="3" id="KW-0547">Nucleotide-binding</keyword>
<evidence type="ECO:0000259" key="5">
    <source>
        <dbReference type="PROSITE" id="PS50893"/>
    </source>
</evidence>
<proteinExistence type="inferred from homology"/>
<dbReference type="EMBL" id="AGYR01000011">
    <property type="protein sequence ID" value="ENZ18300.1"/>
    <property type="molecule type" value="Genomic_DNA"/>
</dbReference>
<dbReference type="InterPro" id="IPR017871">
    <property type="entry name" value="ABC_transporter-like_CS"/>
</dbReference>
<dbReference type="PANTHER" id="PTHR43335:SF4">
    <property type="entry name" value="ABC TRANSPORTER, ATP-BINDING PROTEIN"/>
    <property type="match status" value="1"/>
</dbReference>
<protein>
    <submittedName>
        <fullName evidence="6">Lantibiotic ABC transporter ATP-binding protein</fullName>
    </submittedName>
</protein>
<dbReference type="InterPro" id="IPR003593">
    <property type="entry name" value="AAA+_ATPase"/>
</dbReference>
<keyword evidence="2" id="KW-0813">Transport</keyword>
<dbReference type="AlphaFoldDB" id="A0A0E2HE02"/>
<dbReference type="GO" id="GO:0005524">
    <property type="term" value="F:ATP binding"/>
    <property type="evidence" value="ECO:0007669"/>
    <property type="project" value="UniProtKB-KW"/>
</dbReference>
<dbReference type="Proteomes" id="UP000013085">
    <property type="component" value="Unassembled WGS sequence"/>
</dbReference>
<comment type="similarity">
    <text evidence="1">Belongs to the ABC transporter superfamily.</text>
</comment>
<name>A0A0E2HE02_9FIRM</name>
<organism evidence="6 7">
    <name type="scientific">[Clostridium] clostridioforme 90A8</name>
    <dbReference type="NCBI Taxonomy" id="999408"/>
    <lineage>
        <taxon>Bacteria</taxon>
        <taxon>Bacillati</taxon>
        <taxon>Bacillota</taxon>
        <taxon>Clostridia</taxon>
        <taxon>Lachnospirales</taxon>
        <taxon>Lachnospiraceae</taxon>
        <taxon>Enterocloster</taxon>
    </lineage>
</organism>
<dbReference type="SUPFAM" id="SSF52540">
    <property type="entry name" value="P-loop containing nucleoside triphosphate hydrolases"/>
    <property type="match status" value="1"/>
</dbReference>
<comment type="caution">
    <text evidence="6">The sequence shown here is derived from an EMBL/GenBank/DDBJ whole genome shotgun (WGS) entry which is preliminary data.</text>
</comment>
<dbReference type="Gene3D" id="3.40.50.300">
    <property type="entry name" value="P-loop containing nucleotide triphosphate hydrolases"/>
    <property type="match status" value="1"/>
</dbReference>
<sequence length="328" mass="36261">MAQYIIETRQLTKTYRGTPAVDHLDLRIPEGSIFGFLGPNGAGKSTTMKMLLGLINRDSGSIRINGTELNDHSRISILRQVGSLIETPSYYGNLTAYENLQISCMLRGLPYTEIDRVLSIVRLDGQKKKQAAHYSLGMKQRLGLANALLGSPKLVLLDEPTNGLDPAGIHEMRELIKSLPEQFGMTVMVSSHLLAEMEQTAGCIGIISRGRLIFQDALSMLQARSTRQIYLRTSDDTGAAALLRENGELSALLRENEDRAALLLKGNDAADGFCYSAADGIRLPFLPDHMLAQIFHILMNHGIDLYRAEEKRQSLEDIYLSMVKEAGL</sequence>
<dbReference type="InterPro" id="IPR003439">
    <property type="entry name" value="ABC_transporter-like_ATP-bd"/>
</dbReference>
<dbReference type="InterPro" id="IPR027417">
    <property type="entry name" value="P-loop_NTPase"/>
</dbReference>
<dbReference type="HOGENOM" id="CLU_000604_1_2_9"/>
<reference evidence="6 7" key="1">
    <citation type="submission" date="2013-01" db="EMBL/GenBank/DDBJ databases">
        <title>The Genome Sequence of Clostridium clostridioforme 90A8.</title>
        <authorList>
            <consortium name="The Broad Institute Genome Sequencing Platform"/>
            <person name="Earl A."/>
            <person name="Ward D."/>
            <person name="Feldgarden M."/>
            <person name="Gevers D."/>
            <person name="Courvalin P."/>
            <person name="Lambert T."/>
            <person name="Walker B."/>
            <person name="Young S.K."/>
            <person name="Zeng Q."/>
            <person name="Gargeya S."/>
            <person name="Fitzgerald M."/>
            <person name="Haas B."/>
            <person name="Abouelleil A."/>
            <person name="Alvarado L."/>
            <person name="Arachchi H.M."/>
            <person name="Berlin A.M."/>
            <person name="Chapman S.B."/>
            <person name="Dewar J."/>
            <person name="Goldberg J."/>
            <person name="Griggs A."/>
            <person name="Gujja S."/>
            <person name="Hansen M."/>
            <person name="Howarth C."/>
            <person name="Imamovic A."/>
            <person name="Larimer J."/>
            <person name="McCowan C."/>
            <person name="Murphy C."/>
            <person name="Neiman D."/>
            <person name="Pearson M."/>
            <person name="Priest M."/>
            <person name="Roberts A."/>
            <person name="Saif S."/>
            <person name="Shea T."/>
            <person name="Sisk P."/>
            <person name="Sykes S."/>
            <person name="Wortman J."/>
            <person name="Nusbaum C."/>
            <person name="Birren B."/>
        </authorList>
    </citation>
    <scope>NUCLEOTIDE SEQUENCE [LARGE SCALE GENOMIC DNA]</scope>
    <source>
        <strain evidence="6 7">90A8</strain>
    </source>
</reference>
<dbReference type="PROSITE" id="PS50893">
    <property type="entry name" value="ABC_TRANSPORTER_2"/>
    <property type="match status" value="1"/>
</dbReference>
<evidence type="ECO:0000256" key="3">
    <source>
        <dbReference type="ARBA" id="ARBA00022741"/>
    </source>
</evidence>
<evidence type="ECO:0000313" key="7">
    <source>
        <dbReference type="Proteomes" id="UP000013085"/>
    </source>
</evidence>
<keyword evidence="4 6" id="KW-0067">ATP-binding</keyword>